<dbReference type="SUPFAM" id="SSF52833">
    <property type="entry name" value="Thioredoxin-like"/>
    <property type="match status" value="1"/>
</dbReference>
<dbReference type="PANTHER" id="PTHR10293:SF16">
    <property type="entry name" value="GLUTAREDOXIN-RELATED PROTEIN 5, MITOCHONDRIAL"/>
    <property type="match status" value="1"/>
</dbReference>
<dbReference type="InterPro" id="IPR036249">
    <property type="entry name" value="Thioredoxin-like_sf"/>
</dbReference>
<comment type="caution">
    <text evidence="3">The sequence shown here is derived from an EMBL/GenBank/DDBJ whole genome shotgun (WGS) entry which is preliminary data.</text>
</comment>
<proteinExistence type="predicted"/>
<dbReference type="Pfam" id="PF00462">
    <property type="entry name" value="Glutaredoxin"/>
    <property type="match status" value="1"/>
</dbReference>
<dbReference type="EMBL" id="LAZR01058242">
    <property type="protein sequence ID" value="KKK70322.1"/>
    <property type="molecule type" value="Genomic_DNA"/>
</dbReference>
<dbReference type="InterPro" id="IPR002109">
    <property type="entry name" value="Glutaredoxin"/>
</dbReference>
<feature type="domain" description="Glutaredoxin" evidence="2">
    <location>
        <begin position="2"/>
        <end position="49"/>
    </location>
</feature>
<feature type="non-terminal residue" evidence="3">
    <location>
        <position position="68"/>
    </location>
</feature>
<organism evidence="3">
    <name type="scientific">marine sediment metagenome</name>
    <dbReference type="NCBI Taxonomy" id="412755"/>
    <lineage>
        <taxon>unclassified sequences</taxon>
        <taxon>metagenomes</taxon>
        <taxon>ecological metagenomes</taxon>
    </lineage>
</organism>
<reference evidence="3" key="1">
    <citation type="journal article" date="2015" name="Nature">
        <title>Complex archaea that bridge the gap between prokaryotes and eukaryotes.</title>
        <authorList>
            <person name="Spang A."/>
            <person name="Saw J.H."/>
            <person name="Jorgensen S.L."/>
            <person name="Zaremba-Niedzwiedzka K."/>
            <person name="Martijn J."/>
            <person name="Lind A.E."/>
            <person name="van Eijk R."/>
            <person name="Schleper C."/>
            <person name="Guy L."/>
            <person name="Ettema T.J."/>
        </authorList>
    </citation>
    <scope>NUCLEOTIDE SEQUENCE</scope>
</reference>
<dbReference type="Gene3D" id="3.40.30.10">
    <property type="entry name" value="Glutaredoxin"/>
    <property type="match status" value="1"/>
</dbReference>
<evidence type="ECO:0000313" key="3">
    <source>
        <dbReference type="EMBL" id="KKK70322.1"/>
    </source>
</evidence>
<accession>A0A0F8XMP8</accession>
<dbReference type="PANTHER" id="PTHR10293">
    <property type="entry name" value="GLUTAREDOXIN FAMILY MEMBER"/>
    <property type="match status" value="1"/>
</dbReference>
<sequence>MRVASVLEQLGVEYGAVDVVPMLEPLREVTGEISDWRTFPQLYVNGKLVGGCDIVEEMYASDELAKMP</sequence>
<gene>
    <name evidence="3" type="ORF">LCGC14_2925150</name>
</gene>
<dbReference type="InterPro" id="IPR004480">
    <property type="entry name" value="Monothiol_GRX-rel"/>
</dbReference>
<keyword evidence="1" id="KW-0676">Redox-active center</keyword>
<evidence type="ECO:0000256" key="1">
    <source>
        <dbReference type="ARBA" id="ARBA00023284"/>
    </source>
</evidence>
<dbReference type="GO" id="GO:0005739">
    <property type="term" value="C:mitochondrion"/>
    <property type="evidence" value="ECO:0007669"/>
    <property type="project" value="UniProtKB-ARBA"/>
</dbReference>
<dbReference type="AlphaFoldDB" id="A0A0F8XMP8"/>
<evidence type="ECO:0000259" key="2">
    <source>
        <dbReference type="Pfam" id="PF00462"/>
    </source>
</evidence>
<name>A0A0F8XMP8_9ZZZZ</name>
<dbReference type="PROSITE" id="PS51354">
    <property type="entry name" value="GLUTAREDOXIN_2"/>
    <property type="match status" value="1"/>
</dbReference>
<protein>
    <recommendedName>
        <fullName evidence="2">Glutaredoxin domain-containing protein</fullName>
    </recommendedName>
</protein>